<comment type="caution">
    <text evidence="1">The sequence shown here is derived from an EMBL/GenBank/DDBJ whole genome shotgun (WGS) entry which is preliminary data.</text>
</comment>
<proteinExistence type="predicted"/>
<dbReference type="Pfam" id="PF03864">
    <property type="entry name" value="Phage_cap_E"/>
    <property type="match status" value="1"/>
</dbReference>
<accession>A0A930LSL0</accession>
<evidence type="ECO:0000313" key="1">
    <source>
        <dbReference type="EMBL" id="MBF1672648.1"/>
    </source>
</evidence>
<dbReference type="AlphaFoldDB" id="A0A930LSL0"/>
<evidence type="ECO:0000313" key="2">
    <source>
        <dbReference type="Proteomes" id="UP000785653"/>
    </source>
</evidence>
<name>A0A930LSL0_9MICC</name>
<dbReference type="Proteomes" id="UP000785653">
    <property type="component" value="Unassembled WGS sequence"/>
</dbReference>
<organism evidence="1 2">
    <name type="scientific">Rothia mucilaginosa</name>
    <dbReference type="NCBI Taxonomy" id="43675"/>
    <lineage>
        <taxon>Bacteria</taxon>
        <taxon>Bacillati</taxon>
        <taxon>Actinomycetota</taxon>
        <taxon>Actinomycetes</taxon>
        <taxon>Micrococcales</taxon>
        <taxon>Micrococcaceae</taxon>
        <taxon>Rothia</taxon>
    </lineage>
</organism>
<protein>
    <submittedName>
        <fullName evidence="1">Major capsid protein</fullName>
    </submittedName>
</protein>
<sequence length="346" mass="37600">MAEIWHDAVTPRELTLAIRDFAKEFLDKERADGHLTSFLPEIQVPTRSVSLSAVTPSRQGMAFNRAIDAETTRGTTQAARKMAFDLPNLSHAVAISEDQILAAHLGESVLAENYILDAAMATYKAVDATLEWQRGRALTTGKTPLIFPGGTVLEDDWGRDARMSVTATQLWSDPNAPVLDHLREFVEAYRRVNFTVPGAIVVSQKILNYLVRNNQVFKQLYGTLAGQVSGTVIGQEAVNAALKGIGLPPITVYERIVRNPEGVDERVLDEDRIYLLPAEGSTDMGATFWGPTASAVKLGWTPTQGAGIFAGVRTNNTIPVVTEVVADALAMPALYNPNLAFVAKVL</sequence>
<dbReference type="EMBL" id="JABZXS010000001">
    <property type="protein sequence ID" value="MBF1672648.1"/>
    <property type="molecule type" value="Genomic_DNA"/>
</dbReference>
<dbReference type="InterPro" id="IPR005564">
    <property type="entry name" value="Major_capsid_GpE"/>
</dbReference>
<dbReference type="Gene3D" id="3.90.1690.10">
    <property type="entry name" value="phage-related protein like domain"/>
    <property type="match status" value="1"/>
</dbReference>
<reference evidence="1" key="1">
    <citation type="submission" date="2020-04" db="EMBL/GenBank/DDBJ databases">
        <title>Deep metagenomics examines the oral microbiome during advanced dental caries in children, revealing novel taxa and co-occurrences with host molecules.</title>
        <authorList>
            <person name="Baker J.L."/>
            <person name="Morton J.T."/>
            <person name="Dinis M."/>
            <person name="Alvarez R."/>
            <person name="Tran N.C."/>
            <person name="Knight R."/>
            <person name="Edlund A."/>
        </authorList>
    </citation>
    <scope>NUCLEOTIDE SEQUENCE</scope>
    <source>
        <strain evidence="1">JCVI_47_bin.3</strain>
    </source>
</reference>
<dbReference type="InterPro" id="IPR053738">
    <property type="entry name" value="Lambda_capsid_assembly"/>
</dbReference>
<gene>
    <name evidence="1" type="ORF">HXO65_00310</name>
</gene>